<proteinExistence type="predicted"/>
<evidence type="ECO:0000313" key="2">
    <source>
        <dbReference type="Proteomes" id="UP000199206"/>
    </source>
</evidence>
<dbReference type="STRING" id="1166340.SAMN05192583_1030"/>
<organism evidence="1 2">
    <name type="scientific">Sphingomonas gellani</name>
    <dbReference type="NCBI Taxonomy" id="1166340"/>
    <lineage>
        <taxon>Bacteria</taxon>
        <taxon>Pseudomonadati</taxon>
        <taxon>Pseudomonadota</taxon>
        <taxon>Alphaproteobacteria</taxon>
        <taxon>Sphingomonadales</taxon>
        <taxon>Sphingomonadaceae</taxon>
        <taxon>Sphingomonas</taxon>
    </lineage>
</organism>
<dbReference type="Proteomes" id="UP000199206">
    <property type="component" value="Unassembled WGS sequence"/>
</dbReference>
<sequence length="100" mass="11238">MAALSNARVRLSRASGARTQYINETLIPELRARADRSMLAELAELQRVIAAKRLASSVHVSVWSSKAIAGDWRGYCQAARSIWAMMEEQMSRERRIFGSL</sequence>
<gene>
    <name evidence="1" type="ORF">SAMN05192583_1030</name>
</gene>
<reference evidence="2" key="1">
    <citation type="submission" date="2016-10" db="EMBL/GenBank/DDBJ databases">
        <authorList>
            <person name="Varghese N."/>
            <person name="Submissions S."/>
        </authorList>
    </citation>
    <scope>NUCLEOTIDE SEQUENCE [LARGE SCALE GENOMIC DNA]</scope>
    <source>
        <strain evidence="2">S6-262</strain>
    </source>
</reference>
<protein>
    <submittedName>
        <fullName evidence="1">Uncharacterized protein</fullName>
    </submittedName>
</protein>
<accession>A0A1H8ARG8</accession>
<dbReference type="EMBL" id="FOCF01000002">
    <property type="protein sequence ID" value="SEM73295.1"/>
    <property type="molecule type" value="Genomic_DNA"/>
</dbReference>
<keyword evidence="2" id="KW-1185">Reference proteome</keyword>
<name>A0A1H8ARG8_9SPHN</name>
<evidence type="ECO:0000313" key="1">
    <source>
        <dbReference type="EMBL" id="SEM73295.1"/>
    </source>
</evidence>
<dbReference type="AlphaFoldDB" id="A0A1H8ARG8"/>